<protein>
    <submittedName>
        <fullName evidence="2">Protein of uncharacterized function (DUF3078)</fullName>
    </submittedName>
</protein>
<dbReference type="Proteomes" id="UP000255233">
    <property type="component" value="Unassembled WGS sequence"/>
</dbReference>
<dbReference type="EMBL" id="UGVL01000001">
    <property type="protein sequence ID" value="SUE33839.1"/>
    <property type="molecule type" value="Genomic_DNA"/>
</dbReference>
<dbReference type="AlphaFoldDB" id="A0A379MSU0"/>
<proteinExistence type="predicted"/>
<dbReference type="RefSeq" id="WP_027290268.1">
    <property type="nucleotide sequence ID" value="NZ_DBEWVC010000153.1"/>
</dbReference>
<gene>
    <name evidence="2" type="ORF">NCTC11190_01051</name>
</gene>
<accession>A0A379MSU0</accession>
<organism evidence="2 3">
    <name type="scientific">Rikenella microfusus</name>
    <dbReference type="NCBI Taxonomy" id="28139"/>
    <lineage>
        <taxon>Bacteria</taxon>
        <taxon>Pseudomonadati</taxon>
        <taxon>Bacteroidota</taxon>
        <taxon>Bacteroidia</taxon>
        <taxon>Bacteroidales</taxon>
        <taxon>Rikenellaceae</taxon>
        <taxon>Rikenella</taxon>
    </lineage>
</organism>
<dbReference type="STRING" id="880526.GCA_000427365_00396"/>
<evidence type="ECO:0000313" key="3">
    <source>
        <dbReference type="Proteomes" id="UP000255233"/>
    </source>
</evidence>
<feature type="chain" id="PRO_5017078328" evidence="1">
    <location>
        <begin position="29"/>
        <end position="372"/>
    </location>
</feature>
<keyword evidence="3" id="KW-1185">Reference proteome</keyword>
<sequence>MITKLHILLKNPWLAAALLFLAAGPASAQFNPKKQAVPLETVPDTLIKPAKPTTELRFELYSDAYDKYLRKLRSKQRNSYTIKPGLSVTQVSFTNWQQGGDNSFSGLASLIFEHNYTAPVFSIKTVFDAKYGLMRTTGETRKNVDYFNLSVTPSWNISERWKLSSSLIWKSQFSKSYDYPKDAPKVWKSSFMAPGTIEISGGFTYEPPSKKINIFLSPIAGKFIFVLNDSLARKGGLGIDPAKENPKFKAQIGAQARIIYKTQFAKNKIEYATQLDGFWNYELPPSATWNNTVNFKFTDVITASVIVNMIYNDQITTPKAQEKRDQGRIPKPWDYLQIYQSVGFGLNFNIASKPHKPIQESTITRSRLKYKQ</sequence>
<feature type="signal peptide" evidence="1">
    <location>
        <begin position="1"/>
        <end position="28"/>
    </location>
</feature>
<evidence type="ECO:0000256" key="1">
    <source>
        <dbReference type="SAM" id="SignalP"/>
    </source>
</evidence>
<dbReference type="InterPro" id="IPR021428">
    <property type="entry name" value="DUF3078"/>
</dbReference>
<dbReference type="Pfam" id="PF11276">
    <property type="entry name" value="DUF3078"/>
    <property type="match status" value="1"/>
</dbReference>
<reference evidence="2 3" key="1">
    <citation type="submission" date="2018-06" db="EMBL/GenBank/DDBJ databases">
        <authorList>
            <consortium name="Pathogen Informatics"/>
            <person name="Doyle S."/>
        </authorList>
    </citation>
    <scope>NUCLEOTIDE SEQUENCE [LARGE SCALE GENOMIC DNA]</scope>
    <source>
        <strain evidence="2 3">NCTC11190</strain>
    </source>
</reference>
<name>A0A379MSU0_9BACT</name>
<keyword evidence="1" id="KW-0732">Signal</keyword>
<evidence type="ECO:0000313" key="2">
    <source>
        <dbReference type="EMBL" id="SUE33839.1"/>
    </source>
</evidence>
<dbReference type="OrthoDB" id="1495718at2"/>